<dbReference type="InterPro" id="IPR046357">
    <property type="entry name" value="PPIase_dom_sf"/>
</dbReference>
<keyword evidence="2" id="KW-1185">Reference proteome</keyword>
<dbReference type="EMBL" id="JBCFQL010000007">
    <property type="protein sequence ID" value="MFA9191353.1"/>
    <property type="molecule type" value="Genomic_DNA"/>
</dbReference>
<dbReference type="RefSeq" id="WP_373406340.1">
    <property type="nucleotide sequence ID" value="NZ_JBCFQL010000007.1"/>
</dbReference>
<comment type="caution">
    <text evidence="1">The sequence shown here is derived from an EMBL/GenBank/DDBJ whole genome shotgun (WGS) entry which is preliminary data.</text>
</comment>
<reference evidence="1 2" key="1">
    <citation type="submission" date="2024-04" db="EMBL/GenBank/DDBJ databases">
        <title>New Clade of Flavobacterium.</title>
        <authorList>
            <person name="Matos L."/>
            <person name="Proenca D.N."/>
            <person name="Fransisco R.M."/>
            <person name="Chung A.P."/>
            <person name="Maccario L."/>
            <person name="Sorensen S.J."/>
            <person name="Morais P.V."/>
        </authorList>
    </citation>
    <scope>NUCLEOTIDE SEQUENCE [LARGE SCALE GENOMIC DNA]</scope>
    <source>
        <strain evidence="1 2">FZUC8N2.13</strain>
    </source>
</reference>
<name>A0ABV4TB72_9FLAO</name>
<protein>
    <submittedName>
        <fullName evidence="1">FKBP-type peptidylprolyl isomerase</fullName>
    </submittedName>
</protein>
<sequence length="332" mass="37126">MNKFKYYFILIITCLSLFSCSKDDNSIEEVPLRDFGEQFATDKAAIEEYLETYYIDVEDPNFADNDVIIKKITNSDTQPSIMSYLNRSTFPKLLKKPVELHGITYELYYLVLREGVGESPCNVDEVLTAYKGDYLYRTVAKEAVPASGDTPAQPAVPSVLLASEFEKLIYPESFFSLNNVVTGWSEVFPEFKTGDTPVSNADGTVTYNNFGAGVMFLPSGLAYYNRVQGSIPSYSPLVFSFKLYAVKRSDFDNDGIPSYLEDINGDGNVYNDDTDGDGIPDFRDVDDDGDGFTTRSEITVNGVITPFNLIPDCNGNTTNPDRKKKHLDKNCR</sequence>
<dbReference type="GO" id="GO:0016853">
    <property type="term" value="F:isomerase activity"/>
    <property type="evidence" value="ECO:0007669"/>
    <property type="project" value="UniProtKB-KW"/>
</dbReference>
<proteinExistence type="predicted"/>
<organism evidence="1 2">
    <name type="scientific">Flavobacterium zubiriense</name>
    <dbReference type="NCBI Taxonomy" id="3138075"/>
    <lineage>
        <taxon>Bacteria</taxon>
        <taxon>Pseudomonadati</taxon>
        <taxon>Bacteroidota</taxon>
        <taxon>Flavobacteriia</taxon>
        <taxon>Flavobacteriales</taxon>
        <taxon>Flavobacteriaceae</taxon>
        <taxon>Flavobacterium</taxon>
    </lineage>
</organism>
<dbReference type="PROSITE" id="PS51257">
    <property type="entry name" value="PROKAR_LIPOPROTEIN"/>
    <property type="match status" value="1"/>
</dbReference>
<dbReference type="Proteomes" id="UP001574169">
    <property type="component" value="Unassembled WGS sequence"/>
</dbReference>
<dbReference type="InterPro" id="IPR028974">
    <property type="entry name" value="TSP_type-3_rpt"/>
</dbReference>
<accession>A0ABV4TB72</accession>
<dbReference type="Gene3D" id="3.10.50.40">
    <property type="match status" value="1"/>
</dbReference>
<gene>
    <name evidence="1" type="ORF">AAGV28_08225</name>
</gene>
<evidence type="ECO:0000313" key="1">
    <source>
        <dbReference type="EMBL" id="MFA9191353.1"/>
    </source>
</evidence>
<keyword evidence="1" id="KW-0413">Isomerase</keyword>
<evidence type="ECO:0000313" key="2">
    <source>
        <dbReference type="Proteomes" id="UP001574169"/>
    </source>
</evidence>
<dbReference type="SUPFAM" id="SSF103647">
    <property type="entry name" value="TSP type-3 repeat"/>
    <property type="match status" value="1"/>
</dbReference>